<protein>
    <submittedName>
        <fullName evidence="2">Uncharacterized protein</fullName>
    </submittedName>
</protein>
<evidence type="ECO:0000256" key="1">
    <source>
        <dbReference type="SAM" id="MobiDB-lite"/>
    </source>
</evidence>
<evidence type="ECO:0000313" key="3">
    <source>
        <dbReference type="Proteomes" id="UP001159363"/>
    </source>
</evidence>
<proteinExistence type="predicted"/>
<evidence type="ECO:0000313" key="2">
    <source>
        <dbReference type="EMBL" id="KAJ8875132.1"/>
    </source>
</evidence>
<feature type="region of interest" description="Disordered" evidence="1">
    <location>
        <begin position="140"/>
        <end position="159"/>
    </location>
</feature>
<sequence>MPDDAAGRRVSSVISRFTPLLHSGAAPFPPLFALKDPARQKRFPAVCCQPAHLWAEHELSVMWRLDYSPPTKANRVRFPAGPSPDFCMWESCRTMPLFDGFSRGSPVSPVLSFRFCSILTSYHYHRLSIPRCLTAGMQGRGKREIPEKTRRSAASSGMIPTCKNPVTQSGIEAGSPRIHPNLSTPTIKNIFEKSTLVRETDYSFVSSQPSSPVAAVGVWLAHLPSTCGDPGPNLGRTTTRHSFVGNATDVAVCLGVSFGTQRILGELDAKFRGTDICSRFQADLNEWMGRSCLASQSGAGGMEYLVDTYLISVPDRMMILARPSSVGPILVATPQYYTEKKSVPNGSVTRRARSGTGTQGRGKREIPEGNPADQKHGPARFPHAKNSGCGPARESNPVRLGVRQQSDHYTTAPPPLGSVPASCTRGGFFPEEGSCRPTPGEYWCSSQMFISPIPYPTLSCSKARIFGRGILNRSQQTNDIHSHCPPVAVVVVGIIRHQHAVRESKEEARTSTSDPPSLFRARMIKDRRARYDEGYNSIAPCFREHSLWWVFLNTVRGSWRLRGGGCKGCDRRGIDSSRTPSPSLVKHPIPSNETERLANGEVGRGPYLELVRLLPGKVEGVGERRKDWGYNAPHKRDNAATIMEGLTKKHPEKGLRGNSLHFPRKYKDKVCGPWNPSSSCIKYKPDCHKPSILLRNDKHGDNNRHDTMKARDIFAASMEQRRNARAGQTGDPRGNPPPATSSGTIFTYEPARDGTRFALLGGEQSDRSATAAANGQTFLSLSQLVTSRILYNRSICSSAIAEITVVSNPDAKTPLPHVSPFRTRDCSLYFREVTDRCGCDLSFARLFIVVQLAAVAEGLEQKPNRRARGFMRALLSAGVCTFKSTPQPDSLALLDRSAGIAECADLIQRSMESRESATSRTCEQDKLHITEANKTGAPHGELLHMRHHELEFKKTHQLLAKSAPYPTSDKSGLKPSHYWNSARSGVKLLCYIHTKENEEPNQGRGNINGKFFKLPVLDKLNFRVKMCEASQGYRELRKSLESLPYRKQSRRSNWISDPDPSFKFVPFMLDVSHVWTGCWPVLRPYLCKRLVVSEEQSNEVKAGASMPRRRQRARYHHARHAAATLMRVCHQWIKEGRTQRRAGTGPRNATTARNDRHLVRMAVTDRTASSTVLALHWSTTTGVDLSSTQSAAGWTGGTHAIASASILPLSKSHKRLRVQWALKRRPNVVFSDESRFNLPYSDGRIHVRRYSVDHNLAACIVERQSGQTPSVMVWGAIEHKMRSRLLRIEDNLNRNRYTREVLEAEVLALLQATTIAIIQKRNTQPYGGEECATTTVYAFWTRIQTESREIPQKHMQVLFISMPRRIGALQRVGASPHDKFSRTEIMYRSVILINCVLSVMKSVLVKFLSITCILPGVSFFANVIVGERGLIPGGAACWNRVGQCRWLAGFLRALPASPLAFWRVKTSMLGVAQISPLHEIQPHAPAKWLEAFR</sequence>
<reference evidence="2 3" key="1">
    <citation type="submission" date="2023-02" db="EMBL/GenBank/DDBJ databases">
        <title>LHISI_Scaffold_Assembly.</title>
        <authorList>
            <person name="Stuart O.P."/>
            <person name="Cleave R."/>
            <person name="Magrath M.J.L."/>
            <person name="Mikheyev A.S."/>
        </authorList>
    </citation>
    <scope>NUCLEOTIDE SEQUENCE [LARGE SCALE GENOMIC DNA]</scope>
    <source>
        <strain evidence="2">Daus_M_001</strain>
        <tissue evidence="2">Leg muscle</tissue>
    </source>
</reference>
<feature type="region of interest" description="Disordered" evidence="1">
    <location>
        <begin position="720"/>
        <end position="747"/>
    </location>
</feature>
<comment type="caution">
    <text evidence="2">The sequence shown here is derived from an EMBL/GenBank/DDBJ whole genome shotgun (WGS) entry which is preliminary data.</text>
</comment>
<gene>
    <name evidence="2" type="ORF">PR048_023025</name>
</gene>
<keyword evidence="3" id="KW-1185">Reference proteome</keyword>
<dbReference type="Proteomes" id="UP001159363">
    <property type="component" value="Chromosome 8"/>
</dbReference>
<dbReference type="InterPro" id="IPR036397">
    <property type="entry name" value="RNaseH_sf"/>
</dbReference>
<accession>A0ABQ9GSW4</accession>
<name>A0ABQ9GSW4_9NEOP</name>
<organism evidence="2 3">
    <name type="scientific">Dryococelus australis</name>
    <dbReference type="NCBI Taxonomy" id="614101"/>
    <lineage>
        <taxon>Eukaryota</taxon>
        <taxon>Metazoa</taxon>
        <taxon>Ecdysozoa</taxon>
        <taxon>Arthropoda</taxon>
        <taxon>Hexapoda</taxon>
        <taxon>Insecta</taxon>
        <taxon>Pterygota</taxon>
        <taxon>Neoptera</taxon>
        <taxon>Polyneoptera</taxon>
        <taxon>Phasmatodea</taxon>
        <taxon>Verophasmatodea</taxon>
        <taxon>Anareolatae</taxon>
        <taxon>Phasmatidae</taxon>
        <taxon>Eurycanthinae</taxon>
        <taxon>Dryococelus</taxon>
    </lineage>
</organism>
<dbReference type="EMBL" id="JARBHB010000009">
    <property type="protein sequence ID" value="KAJ8875132.1"/>
    <property type="molecule type" value="Genomic_DNA"/>
</dbReference>
<dbReference type="Gene3D" id="3.30.420.10">
    <property type="entry name" value="Ribonuclease H-like superfamily/Ribonuclease H"/>
    <property type="match status" value="1"/>
</dbReference>
<feature type="region of interest" description="Disordered" evidence="1">
    <location>
        <begin position="341"/>
        <end position="396"/>
    </location>
</feature>
<feature type="compositionally biased region" description="Basic and acidic residues" evidence="1">
    <location>
        <begin position="141"/>
        <end position="150"/>
    </location>
</feature>